<evidence type="ECO:0000256" key="1">
    <source>
        <dbReference type="ARBA" id="ARBA00023002"/>
    </source>
</evidence>
<dbReference type="InterPro" id="IPR050564">
    <property type="entry name" value="F420-G6PD/mer"/>
</dbReference>
<dbReference type="InterPro" id="IPR036661">
    <property type="entry name" value="Luciferase-like_sf"/>
</dbReference>
<dbReference type="CDD" id="cd01097">
    <property type="entry name" value="Tetrahydromethanopterin_reductase"/>
    <property type="match status" value="1"/>
</dbReference>
<dbReference type="PANTHER" id="PTHR43244:SF1">
    <property type="entry name" value="5,10-METHYLENETETRAHYDROMETHANOPTERIN REDUCTASE"/>
    <property type="match status" value="1"/>
</dbReference>
<gene>
    <name evidence="4" type="ORF">SAMN04487779_1006119</name>
</gene>
<evidence type="ECO:0000256" key="2">
    <source>
        <dbReference type="ARBA" id="ARBA00023277"/>
    </source>
</evidence>
<dbReference type="STRING" id="938405.SAMN02927895_03332"/>
<name>A0A1G6TLY8_9PROT</name>
<dbReference type="NCBIfam" id="TIGR03554">
    <property type="entry name" value="F420_G6P_DH"/>
    <property type="match status" value="1"/>
</dbReference>
<evidence type="ECO:0000259" key="3">
    <source>
        <dbReference type="Pfam" id="PF00296"/>
    </source>
</evidence>
<keyword evidence="5" id="KW-1185">Reference proteome</keyword>
<dbReference type="AlphaFoldDB" id="A0A1G6TLY8"/>
<proteinExistence type="predicted"/>
<keyword evidence="1" id="KW-0560">Oxidoreductase</keyword>
<dbReference type="GO" id="GO:0016705">
    <property type="term" value="F:oxidoreductase activity, acting on paired donors, with incorporation or reduction of molecular oxygen"/>
    <property type="evidence" value="ECO:0007669"/>
    <property type="project" value="InterPro"/>
</dbReference>
<evidence type="ECO:0000313" key="4">
    <source>
        <dbReference type="EMBL" id="SDD30070.1"/>
    </source>
</evidence>
<dbReference type="NCBIfam" id="TIGR03557">
    <property type="entry name" value="F420_G6P_family"/>
    <property type="match status" value="1"/>
</dbReference>
<reference evidence="4 5" key="1">
    <citation type="submission" date="2016-10" db="EMBL/GenBank/DDBJ databases">
        <authorList>
            <person name="de Groot N.N."/>
        </authorList>
    </citation>
    <scope>NUCLEOTIDE SEQUENCE [LARGE SCALE GENOMIC DNA]</scope>
    <source>
        <strain evidence="4 5">CPCC 100156</strain>
    </source>
</reference>
<protein>
    <submittedName>
        <fullName evidence="4">Coenzyme F420-dependent glucose-6-phosphate dehydrogenase</fullName>
    </submittedName>
</protein>
<dbReference type="PANTHER" id="PTHR43244">
    <property type="match status" value="1"/>
</dbReference>
<dbReference type="Pfam" id="PF00296">
    <property type="entry name" value="Bac_luciferase"/>
    <property type="match status" value="1"/>
</dbReference>
<dbReference type="InterPro" id="IPR019945">
    <property type="entry name" value="F420_G6P_DH-rel"/>
</dbReference>
<dbReference type="InterPro" id="IPR011251">
    <property type="entry name" value="Luciferase-like_dom"/>
</dbReference>
<dbReference type="EMBL" id="FMZX01000006">
    <property type="protein sequence ID" value="SDD30070.1"/>
    <property type="molecule type" value="Genomic_DNA"/>
</dbReference>
<sequence length="334" mass="37169">MLTLGYKASAEQFAPARLLEFGILAEEVGFDSCFISDHFQPWKHTDGHAPNSLVWLGALGARTQRLVMGTSVLTPTFRYHPSIVAQAFGTLGSMFPGRVILGIGTGEGLNEVPSTGAAWPEFKERFARMREAVQLMRKLWSEERVTFEGQYYRTDKATIYDRPDTMVPIYVAAAGALVAKYAGRAGDGFICTSGKKQELYTETLLPNLAAGLEAAGTPKPDYDRMIEVKVSFDTDRQRALEDTRHWAALALSPEEKMSVEDPAEMERLADALPLERAASRWIVSNDAEEHVERIGQYVALGFNHLVFHAPGPDQARFLKLYGDQVLPLLRRRFG</sequence>
<evidence type="ECO:0000313" key="5">
    <source>
        <dbReference type="Proteomes" id="UP000198925"/>
    </source>
</evidence>
<dbReference type="InterPro" id="IPR019944">
    <property type="entry name" value="F420-dep_G6P_DH"/>
</dbReference>
<organism evidence="4 5">
    <name type="scientific">Belnapia rosea</name>
    <dbReference type="NCBI Taxonomy" id="938405"/>
    <lineage>
        <taxon>Bacteria</taxon>
        <taxon>Pseudomonadati</taxon>
        <taxon>Pseudomonadota</taxon>
        <taxon>Alphaproteobacteria</taxon>
        <taxon>Acetobacterales</taxon>
        <taxon>Roseomonadaceae</taxon>
        <taxon>Belnapia</taxon>
    </lineage>
</organism>
<dbReference type="RefSeq" id="WP_090663573.1">
    <property type="nucleotide sequence ID" value="NZ_FMZX01000006.1"/>
</dbReference>
<dbReference type="SUPFAM" id="SSF51679">
    <property type="entry name" value="Bacterial luciferase-like"/>
    <property type="match status" value="1"/>
</dbReference>
<keyword evidence="2" id="KW-0119">Carbohydrate metabolism</keyword>
<feature type="domain" description="Luciferase-like" evidence="3">
    <location>
        <begin position="9"/>
        <end position="304"/>
    </location>
</feature>
<accession>A0A1G6TLY8</accession>
<dbReference type="Proteomes" id="UP000198925">
    <property type="component" value="Unassembled WGS sequence"/>
</dbReference>
<dbReference type="Gene3D" id="3.20.20.30">
    <property type="entry name" value="Luciferase-like domain"/>
    <property type="match status" value="1"/>
</dbReference>